<protein>
    <submittedName>
        <fullName evidence="1">Uncharacterized protein</fullName>
    </submittedName>
</protein>
<reference evidence="1" key="1">
    <citation type="submission" date="2013-07" db="EMBL/GenBank/DDBJ databases">
        <title>The genome of an arbuscular mycorrhizal fungus provides insights into the evolution of the oldest plant symbiosis.</title>
        <authorList>
            <consortium name="DOE Joint Genome Institute"/>
            <person name="Tisserant E."/>
            <person name="Malbreil M."/>
            <person name="Kuo A."/>
            <person name="Kohler A."/>
            <person name="Symeonidi A."/>
            <person name="Balestrini R."/>
            <person name="Charron P."/>
            <person name="Duensing N."/>
            <person name="Frei-dit-Frey N."/>
            <person name="Gianinazzi-Pearson V."/>
            <person name="Gilbert B."/>
            <person name="Handa Y."/>
            <person name="Hijri M."/>
            <person name="Kaul R."/>
            <person name="Kawaguchi M."/>
            <person name="Krajinski F."/>
            <person name="Lammers P."/>
            <person name="Lapierre D."/>
            <person name="Masclaux F.G."/>
            <person name="Murat C."/>
            <person name="Morin E."/>
            <person name="Ndikumana S."/>
            <person name="Pagni M."/>
            <person name="Petitpierre D."/>
            <person name="Requena N."/>
            <person name="Rosikiewicz P."/>
            <person name="Riley R."/>
            <person name="Saito K."/>
            <person name="San Clemente H."/>
            <person name="Shapiro H."/>
            <person name="van Tuinen D."/>
            <person name="Becard G."/>
            <person name="Bonfante P."/>
            <person name="Paszkowski U."/>
            <person name="Shachar-Hill Y."/>
            <person name="Young J.P."/>
            <person name="Sanders I.R."/>
            <person name="Henrissat B."/>
            <person name="Rensing S.A."/>
            <person name="Grigoriev I.V."/>
            <person name="Corradi N."/>
            <person name="Roux C."/>
            <person name="Martin F."/>
        </authorList>
    </citation>
    <scope>NUCLEOTIDE SEQUENCE</scope>
    <source>
        <strain evidence="1">DAOM 197198</strain>
    </source>
</reference>
<dbReference type="InterPro" id="IPR004875">
    <property type="entry name" value="DDE_SF_endonuclease_dom"/>
</dbReference>
<dbReference type="EMBL" id="KI296897">
    <property type="protein sequence ID" value="ESA00874.1"/>
    <property type="molecule type" value="Genomic_DNA"/>
</dbReference>
<sequence>MQQSIWLDYLKNLNSLICVQIKNILLLINNTPTHGKEDEISSFSNIELYYYLPPNTNVHLQPLDTKIINSFKAKY</sequence>
<dbReference type="GO" id="GO:0003676">
    <property type="term" value="F:nucleic acid binding"/>
    <property type="evidence" value="ECO:0007669"/>
    <property type="project" value="InterPro"/>
</dbReference>
<organism evidence="1">
    <name type="scientific">Rhizophagus irregularis (strain DAOM 181602 / DAOM 197198 / MUCL 43194)</name>
    <name type="common">Arbuscular mycorrhizal fungus</name>
    <name type="synonym">Glomus intraradices</name>
    <dbReference type="NCBI Taxonomy" id="747089"/>
    <lineage>
        <taxon>Eukaryota</taxon>
        <taxon>Fungi</taxon>
        <taxon>Fungi incertae sedis</taxon>
        <taxon>Mucoromycota</taxon>
        <taxon>Glomeromycotina</taxon>
        <taxon>Glomeromycetes</taxon>
        <taxon>Glomerales</taxon>
        <taxon>Glomeraceae</taxon>
        <taxon>Rhizophagus</taxon>
    </lineage>
</organism>
<accession>U9SY44</accession>
<dbReference type="Pfam" id="PF03184">
    <property type="entry name" value="DDE_1"/>
    <property type="match status" value="1"/>
</dbReference>
<gene>
    <name evidence="1" type="ORF">GLOINDRAFT_68928</name>
</gene>
<evidence type="ECO:0000313" key="1">
    <source>
        <dbReference type="EMBL" id="ESA00874.1"/>
    </source>
</evidence>
<dbReference type="HOGENOM" id="CLU_181854_0_0_1"/>
<proteinExistence type="predicted"/>
<name>U9SY44_RHIID</name>
<dbReference type="AlphaFoldDB" id="U9SY44"/>